<evidence type="ECO:0000256" key="4">
    <source>
        <dbReference type="ARBA" id="ARBA00022723"/>
    </source>
</evidence>
<evidence type="ECO:0000259" key="9">
    <source>
        <dbReference type="Pfam" id="PF05649"/>
    </source>
</evidence>
<dbReference type="OrthoDB" id="9775677at2"/>
<accession>A0A075JEL9</accession>
<dbReference type="GO" id="GO:0005886">
    <property type="term" value="C:plasma membrane"/>
    <property type="evidence" value="ECO:0007669"/>
    <property type="project" value="TreeGrafter"/>
</dbReference>
<dbReference type="PRINTS" id="PR00786">
    <property type="entry name" value="NEPRILYSIN"/>
</dbReference>
<feature type="domain" description="Peptidase M13 C-terminal" evidence="8">
    <location>
        <begin position="456"/>
        <end position="657"/>
    </location>
</feature>
<dbReference type="eggNOG" id="COG3590">
    <property type="taxonomic scope" value="Bacteria"/>
</dbReference>
<sequence length="661" mass="73839">MTRKSGLDVDTFDASVRPQDDLFAYVNNTWVREHPIPDDKSRYGAFDRLREKSEAAMRVIIEEAAQKAEDAENGNPAEGFGPATQKVGDLYRSFMDTERINRLGVSPIAEDLAAIDGLTSEHDLLMLLGHLERYGMGGLFGFYVSADAKNSDEYIVYIGQSGLGLPDEAYYREAQYAEIRAAYQEHMVRLLELAGVSTPEAVADRAYALEVDLAKHHWDNVSTRDAIKTYNRYTLDELRDVLGAFDLDAWMEGQVVPDGAFANVVVGEPSYLEGLAELFATRPLEDWKAWMTWHLVTSFANYLGDAVVEERFDFAGRTLSGTPQLRERWKRGVGLVEGVLGEEAGKLYVERHFPPEAKGRMQELVGNLVEAFRRSFRESTWMSPETQVKALEKLDAFTPKIGYPDEWRDYSDLQIVADDLVGNIKRSASFETDYQLAKIGQPIDRNEWLMSPQTVNAYYHPMMNEIVFPAAILQPPFFDVDADDAVNYGGIGAVIGHELGHGFDDQGSRFNGDGELVDWWTEGDRERFDALSAKLIAQFSELETRDAPGLKVNGGLTVGENIGDLGGLTIGYKAYTIACEDAPAPELDGFTGAQRFFLGWAQVWSGTAREAEAKRLLATDPHSPMDVRANAARNLTEFVEAFDVKAGDGMWVDEDERVRIF</sequence>
<name>A0A075JEL9_9MICO</name>
<protein>
    <submittedName>
        <fullName evidence="10">Peptidase M13</fullName>
    </submittedName>
</protein>
<dbReference type="InterPro" id="IPR000718">
    <property type="entry name" value="Peptidase_M13"/>
</dbReference>
<dbReference type="Pfam" id="PF01431">
    <property type="entry name" value="Peptidase_M13"/>
    <property type="match status" value="1"/>
</dbReference>
<evidence type="ECO:0000256" key="6">
    <source>
        <dbReference type="ARBA" id="ARBA00022833"/>
    </source>
</evidence>
<keyword evidence="4" id="KW-0479">Metal-binding</keyword>
<evidence type="ECO:0000259" key="8">
    <source>
        <dbReference type="Pfam" id="PF01431"/>
    </source>
</evidence>
<dbReference type="Gene3D" id="3.40.390.10">
    <property type="entry name" value="Collagenase (Catalytic Domain)"/>
    <property type="match status" value="1"/>
</dbReference>
<keyword evidence="6" id="KW-0862">Zinc</keyword>
<evidence type="ECO:0000256" key="3">
    <source>
        <dbReference type="ARBA" id="ARBA00022670"/>
    </source>
</evidence>
<reference evidence="10 11" key="1">
    <citation type="submission" date="2014-07" db="EMBL/GenBank/DDBJ databases">
        <title>Genome Sequencing of Dermacoccus nishinomiyaensis.</title>
        <authorList>
            <person name="Hong K.W."/>
            <person name="Chan K.G."/>
        </authorList>
    </citation>
    <scope>NUCLEOTIDE SEQUENCE [LARGE SCALE GENOMIC DNA]</scope>
    <source>
        <strain evidence="10 11">M25</strain>
    </source>
</reference>
<dbReference type="AlphaFoldDB" id="A0A075JEL9"/>
<organism evidence="10 11">
    <name type="scientific">Dermacoccus nishinomiyaensis</name>
    <dbReference type="NCBI Taxonomy" id="1274"/>
    <lineage>
        <taxon>Bacteria</taxon>
        <taxon>Bacillati</taxon>
        <taxon>Actinomycetota</taxon>
        <taxon>Actinomycetes</taxon>
        <taxon>Micrococcales</taxon>
        <taxon>Dermacoccaceae</taxon>
        <taxon>Dermacoccus</taxon>
    </lineage>
</organism>
<dbReference type="GO" id="GO:0016485">
    <property type="term" value="P:protein processing"/>
    <property type="evidence" value="ECO:0007669"/>
    <property type="project" value="TreeGrafter"/>
</dbReference>
<evidence type="ECO:0000256" key="1">
    <source>
        <dbReference type="ARBA" id="ARBA00001947"/>
    </source>
</evidence>
<dbReference type="InterPro" id="IPR042089">
    <property type="entry name" value="Peptidase_M13_dom_2"/>
</dbReference>
<keyword evidence="5" id="KW-0378">Hydrolase</keyword>
<dbReference type="InterPro" id="IPR008753">
    <property type="entry name" value="Peptidase_M13_N"/>
</dbReference>
<feature type="domain" description="Peptidase M13 N-terminal" evidence="9">
    <location>
        <begin position="18"/>
        <end position="404"/>
    </location>
</feature>
<dbReference type="Proteomes" id="UP000027986">
    <property type="component" value="Chromosome"/>
</dbReference>
<dbReference type="RefSeq" id="WP_038566982.1">
    <property type="nucleotide sequence ID" value="NZ_CP008889.1"/>
</dbReference>
<evidence type="ECO:0000256" key="2">
    <source>
        <dbReference type="ARBA" id="ARBA00007357"/>
    </source>
</evidence>
<evidence type="ECO:0000313" key="10">
    <source>
        <dbReference type="EMBL" id="AIF40150.1"/>
    </source>
</evidence>
<dbReference type="InterPro" id="IPR024079">
    <property type="entry name" value="MetalloPept_cat_dom_sf"/>
</dbReference>
<dbReference type="CDD" id="cd08662">
    <property type="entry name" value="M13"/>
    <property type="match status" value="1"/>
</dbReference>
<dbReference type="SUPFAM" id="SSF55486">
    <property type="entry name" value="Metalloproteases ('zincins'), catalytic domain"/>
    <property type="match status" value="1"/>
</dbReference>
<keyword evidence="11" id="KW-1185">Reference proteome</keyword>
<dbReference type="HOGENOM" id="CLU_006187_7_2_11"/>
<keyword evidence="7" id="KW-0482">Metalloprotease</keyword>
<dbReference type="Gene3D" id="1.10.1380.10">
    <property type="entry name" value="Neutral endopeptidase , domain2"/>
    <property type="match status" value="1"/>
</dbReference>
<comment type="cofactor">
    <cofactor evidence="1">
        <name>Zn(2+)</name>
        <dbReference type="ChEBI" id="CHEBI:29105"/>
    </cofactor>
</comment>
<dbReference type="GO" id="GO:0004222">
    <property type="term" value="F:metalloendopeptidase activity"/>
    <property type="evidence" value="ECO:0007669"/>
    <property type="project" value="InterPro"/>
</dbReference>
<evidence type="ECO:0000256" key="5">
    <source>
        <dbReference type="ARBA" id="ARBA00022801"/>
    </source>
</evidence>
<dbReference type="EMBL" id="CP008889">
    <property type="protein sequence ID" value="AIF40150.1"/>
    <property type="molecule type" value="Genomic_DNA"/>
</dbReference>
<dbReference type="GeneID" id="41840252"/>
<evidence type="ECO:0000313" key="11">
    <source>
        <dbReference type="Proteomes" id="UP000027986"/>
    </source>
</evidence>
<dbReference type="KEGG" id="dni:HX89_03355"/>
<dbReference type="Pfam" id="PF05649">
    <property type="entry name" value="Peptidase_M13_N"/>
    <property type="match status" value="1"/>
</dbReference>
<comment type="similarity">
    <text evidence="2">Belongs to the peptidase M13 family.</text>
</comment>
<dbReference type="PANTHER" id="PTHR11733:SF167">
    <property type="entry name" value="FI17812P1-RELATED"/>
    <property type="match status" value="1"/>
</dbReference>
<gene>
    <name evidence="10" type="ORF">HX89_03355</name>
</gene>
<proteinExistence type="inferred from homology"/>
<keyword evidence="3" id="KW-0645">Protease</keyword>
<dbReference type="PANTHER" id="PTHR11733">
    <property type="entry name" value="ZINC METALLOPROTEASE FAMILY M13 NEPRILYSIN-RELATED"/>
    <property type="match status" value="1"/>
</dbReference>
<dbReference type="PROSITE" id="PS51885">
    <property type="entry name" value="NEPRILYSIN"/>
    <property type="match status" value="1"/>
</dbReference>
<dbReference type="GO" id="GO:0046872">
    <property type="term" value="F:metal ion binding"/>
    <property type="evidence" value="ECO:0007669"/>
    <property type="project" value="UniProtKB-KW"/>
</dbReference>
<evidence type="ECO:0000256" key="7">
    <source>
        <dbReference type="ARBA" id="ARBA00023049"/>
    </source>
</evidence>
<dbReference type="InterPro" id="IPR018497">
    <property type="entry name" value="Peptidase_M13_C"/>
</dbReference>